<dbReference type="AlphaFoldDB" id="A0AAV7QKY7"/>
<keyword evidence="4" id="KW-1185">Reference proteome</keyword>
<comment type="caution">
    <text evidence="3">The sequence shown here is derived from an EMBL/GenBank/DDBJ whole genome shotgun (WGS) entry which is preliminary data.</text>
</comment>
<feature type="region of interest" description="Disordered" evidence="2">
    <location>
        <begin position="99"/>
        <end position="121"/>
    </location>
</feature>
<dbReference type="GO" id="GO:1902490">
    <property type="term" value="P:regulation of sperm capacitation"/>
    <property type="evidence" value="ECO:0007669"/>
    <property type="project" value="TreeGrafter"/>
</dbReference>
<dbReference type="PANTHER" id="PTHR12832">
    <property type="entry name" value="TESTIS-SPECIFIC PROTEIN PBS13 T-COMPLEX 11"/>
    <property type="match status" value="1"/>
</dbReference>
<name>A0AAV7QKY7_PLEWA</name>
<protein>
    <recommendedName>
        <fullName evidence="5">T-complex protein 11-like protein 1</fullName>
    </recommendedName>
</protein>
<dbReference type="GO" id="GO:0010737">
    <property type="term" value="P:protein kinase A signaling"/>
    <property type="evidence" value="ECO:0007669"/>
    <property type="project" value="TreeGrafter"/>
</dbReference>
<accession>A0AAV7QKY7</accession>
<dbReference type="Proteomes" id="UP001066276">
    <property type="component" value="Chromosome 6"/>
</dbReference>
<evidence type="ECO:0000313" key="4">
    <source>
        <dbReference type="Proteomes" id="UP001066276"/>
    </source>
</evidence>
<evidence type="ECO:0000256" key="1">
    <source>
        <dbReference type="ARBA" id="ARBA00010954"/>
    </source>
</evidence>
<gene>
    <name evidence="3" type="ORF">NDU88_005440</name>
</gene>
<dbReference type="EMBL" id="JANPWB010000010">
    <property type="protein sequence ID" value="KAJ1139063.1"/>
    <property type="molecule type" value="Genomic_DNA"/>
</dbReference>
<dbReference type="GO" id="GO:0001669">
    <property type="term" value="C:acrosomal vesicle"/>
    <property type="evidence" value="ECO:0007669"/>
    <property type="project" value="TreeGrafter"/>
</dbReference>
<comment type="similarity">
    <text evidence="1">Belongs to the TCP11 family.</text>
</comment>
<dbReference type="GO" id="GO:0036126">
    <property type="term" value="C:sperm flagellum"/>
    <property type="evidence" value="ECO:0007669"/>
    <property type="project" value="TreeGrafter"/>
</dbReference>
<dbReference type="Pfam" id="PF05794">
    <property type="entry name" value="Tcp11"/>
    <property type="match status" value="1"/>
</dbReference>
<evidence type="ECO:0008006" key="5">
    <source>
        <dbReference type="Google" id="ProtNLM"/>
    </source>
</evidence>
<proteinExistence type="inferred from homology"/>
<organism evidence="3 4">
    <name type="scientific">Pleurodeles waltl</name>
    <name type="common">Iberian ribbed newt</name>
    <dbReference type="NCBI Taxonomy" id="8319"/>
    <lineage>
        <taxon>Eukaryota</taxon>
        <taxon>Metazoa</taxon>
        <taxon>Chordata</taxon>
        <taxon>Craniata</taxon>
        <taxon>Vertebrata</taxon>
        <taxon>Euteleostomi</taxon>
        <taxon>Amphibia</taxon>
        <taxon>Batrachia</taxon>
        <taxon>Caudata</taxon>
        <taxon>Salamandroidea</taxon>
        <taxon>Salamandridae</taxon>
        <taxon>Pleurodelinae</taxon>
        <taxon>Pleurodeles</taxon>
    </lineage>
</organism>
<dbReference type="PANTHER" id="PTHR12832:SF14">
    <property type="entry name" value="T-COMPLEX PROTEIN 11 HOMOLOG"/>
    <property type="match status" value="1"/>
</dbReference>
<evidence type="ECO:0000313" key="3">
    <source>
        <dbReference type="EMBL" id="KAJ1139063.1"/>
    </source>
</evidence>
<sequence length="584" mass="65320">MEVTSTTNRRVSKLPPLSLLSVRTINNAFSLPITTLRQTLPRWTEEKAPHPLVTMEKGAGFVEVNRASVLNVKVGKMADSGDEPSSANQIGVDFEPQEGEQLSHHDLPSLNKPEPPASDSTQLLSANDLMEIAQGVSDLTIAHEIIMNKNFQLKEIVFPSDSLEHKVKEIVHKLFWDRLRDQLSANPPDHSQAIKLLEEIKEALLSVLLPSHGRLKALIEEVLDLDLIHQGAEHGALDVPQLVRFILDMMAMLCAPVRDEEVQRLRSLTDTVELFREIFHVLDLMKLDMANFAVFSLRPHLQHQSVEYERGKFQELLDRQPGSLDDTTAWLQKAAAEVTIVKMSTSAEVNGLSTSPVKGNMMVPSPTMVLNQAYMNLLRWNSEDDKYPETLLLDRGRLQEIQIHVTQLGVIAAILLVTGSVCGSTIFRCEGFVDRLKRVTKVLLEGLDHRCSRLEEVLQDIGEQVQQEVGHTLSKLGYSTWSCEKAASLKGQIADIAEEGNPVRSITDQRIMSFLESCLSPPNQKTVQNPAGGLALIHEELKDVGRHFTAVIHHNRLVFGPYYSRILKKLLLPEMESETGIDSR</sequence>
<reference evidence="3" key="1">
    <citation type="journal article" date="2022" name="bioRxiv">
        <title>Sequencing and chromosome-scale assembly of the giantPleurodeles waltlgenome.</title>
        <authorList>
            <person name="Brown T."/>
            <person name="Elewa A."/>
            <person name="Iarovenko S."/>
            <person name="Subramanian E."/>
            <person name="Araus A.J."/>
            <person name="Petzold A."/>
            <person name="Susuki M."/>
            <person name="Suzuki K.-i.T."/>
            <person name="Hayashi T."/>
            <person name="Toyoda A."/>
            <person name="Oliveira C."/>
            <person name="Osipova E."/>
            <person name="Leigh N.D."/>
            <person name="Simon A."/>
            <person name="Yun M.H."/>
        </authorList>
    </citation>
    <scope>NUCLEOTIDE SEQUENCE</scope>
    <source>
        <strain evidence="3">20211129_DDA</strain>
        <tissue evidence="3">Liver</tissue>
    </source>
</reference>
<dbReference type="InterPro" id="IPR008862">
    <property type="entry name" value="Tcp11"/>
</dbReference>
<evidence type="ECO:0000256" key="2">
    <source>
        <dbReference type="SAM" id="MobiDB-lite"/>
    </source>
</evidence>